<dbReference type="PANTHER" id="PTHR30024:SF47">
    <property type="entry name" value="TAURINE-BINDING PERIPLASMIC PROTEIN"/>
    <property type="match status" value="1"/>
</dbReference>
<dbReference type="GO" id="GO:0042597">
    <property type="term" value="C:periplasmic space"/>
    <property type="evidence" value="ECO:0007669"/>
    <property type="project" value="UniProtKB-SubCell"/>
</dbReference>
<evidence type="ECO:0000313" key="7">
    <source>
        <dbReference type="Proteomes" id="UP000217889"/>
    </source>
</evidence>
<accession>A0A291H0Q7</accession>
<dbReference type="PROSITE" id="PS51257">
    <property type="entry name" value="PROKAR_LIPOPROTEIN"/>
    <property type="match status" value="1"/>
</dbReference>
<dbReference type="EMBL" id="CP023564">
    <property type="protein sequence ID" value="ATG56041.1"/>
    <property type="molecule type" value="Genomic_DNA"/>
</dbReference>
<dbReference type="Proteomes" id="UP000217889">
    <property type="component" value="Chromosome"/>
</dbReference>
<comment type="subcellular location">
    <subcellularLocation>
        <location evidence="1">Periplasm</location>
    </subcellularLocation>
</comment>
<dbReference type="Gene3D" id="3.40.190.10">
    <property type="entry name" value="Periplasmic binding protein-like II"/>
    <property type="match status" value="2"/>
</dbReference>
<sequence length="341" mass="34583">MRRRTLLSLASATALGGALAACGPAVTGKDSGGSGSGDSGTVRVGHVPSALFAPLYVADAMGHFEDAGITLELTPLKSGQDGIPMLANDQLDVMIAGFSAGMFNALDQGLAFKIVGSMGISPGDPENSPTALEVSQKLLDDGTITDVADLKGHKIGVAGGPGATGGYLLAAMLEEAGLTLNDVEVSNLATPDQEPAIVNGSVSAGTPSAPFSTAMEEAGVASPLAVPKKGTTGTGVLYSETFVGGELAQTFFTALAKGAQELSADGTQSEEVYSILAETLGQEVEVLKASPMYTYLPDLAPQPDQLEAMQKVWIEAEQITYTEPLDVASIVDASFAEGAGA</sequence>
<evidence type="ECO:0000256" key="4">
    <source>
        <dbReference type="SAM" id="SignalP"/>
    </source>
</evidence>
<keyword evidence="3 4" id="KW-0732">Signal</keyword>
<proteinExistence type="inferred from homology"/>
<comment type="similarity">
    <text evidence="2">Belongs to the bacterial solute-binding protein SsuA/TauA family.</text>
</comment>
<organism evidence="6 7">
    <name type="scientific">Brachybacterium ginsengisoli</name>
    <dbReference type="NCBI Taxonomy" id="1331682"/>
    <lineage>
        <taxon>Bacteria</taxon>
        <taxon>Bacillati</taxon>
        <taxon>Actinomycetota</taxon>
        <taxon>Actinomycetes</taxon>
        <taxon>Micrococcales</taxon>
        <taxon>Dermabacteraceae</taxon>
        <taxon>Brachybacterium</taxon>
    </lineage>
</organism>
<protein>
    <submittedName>
        <fullName evidence="6">Nitrate ABC transporter substrate-binding protein</fullName>
    </submittedName>
</protein>
<feature type="signal peptide" evidence="4">
    <location>
        <begin position="1"/>
        <end position="20"/>
    </location>
</feature>
<dbReference type="KEGG" id="bgg:CFK41_15585"/>
<gene>
    <name evidence="6" type="ORF">CFK41_15585</name>
</gene>
<dbReference type="AlphaFoldDB" id="A0A291H0Q7"/>
<feature type="domain" description="SsuA/THI5-like" evidence="5">
    <location>
        <begin position="52"/>
        <end position="261"/>
    </location>
</feature>
<feature type="chain" id="PRO_5012945567" evidence="4">
    <location>
        <begin position="21"/>
        <end position="341"/>
    </location>
</feature>
<evidence type="ECO:0000313" key="6">
    <source>
        <dbReference type="EMBL" id="ATG56041.1"/>
    </source>
</evidence>
<dbReference type="Pfam" id="PF09084">
    <property type="entry name" value="NMT1"/>
    <property type="match status" value="1"/>
</dbReference>
<keyword evidence="7" id="KW-1185">Reference proteome</keyword>
<dbReference type="InterPro" id="IPR015168">
    <property type="entry name" value="SsuA/THI5"/>
</dbReference>
<name>A0A291H0Q7_9MICO</name>
<dbReference type="PANTHER" id="PTHR30024">
    <property type="entry name" value="ALIPHATIC SULFONATES-BINDING PROTEIN-RELATED"/>
    <property type="match status" value="1"/>
</dbReference>
<dbReference type="RefSeq" id="WP_096800501.1">
    <property type="nucleotide sequence ID" value="NZ_CP023564.1"/>
</dbReference>
<dbReference type="OrthoDB" id="7808807at2"/>
<reference evidence="6 7" key="1">
    <citation type="journal article" date="2014" name="Int. J. Syst. Evol. Microbiol.">
        <title>Brachybacterium ginsengisoli sp. nov., isolated from soil of a ginseng field.</title>
        <authorList>
            <person name="Hoang V.A."/>
            <person name="Kim Y.J."/>
            <person name="Nguyen N.L."/>
            <person name="Yang D.C."/>
        </authorList>
    </citation>
    <scope>NUCLEOTIDE SEQUENCE [LARGE SCALE GENOMIC DNA]</scope>
    <source>
        <strain evidence="6 7">DCY80</strain>
    </source>
</reference>
<dbReference type="SUPFAM" id="SSF53850">
    <property type="entry name" value="Periplasmic binding protein-like II"/>
    <property type="match status" value="1"/>
</dbReference>
<evidence type="ECO:0000256" key="3">
    <source>
        <dbReference type="ARBA" id="ARBA00022729"/>
    </source>
</evidence>
<evidence type="ECO:0000259" key="5">
    <source>
        <dbReference type="Pfam" id="PF09084"/>
    </source>
</evidence>
<evidence type="ECO:0000256" key="2">
    <source>
        <dbReference type="ARBA" id="ARBA00010742"/>
    </source>
</evidence>
<evidence type="ECO:0000256" key="1">
    <source>
        <dbReference type="ARBA" id="ARBA00004418"/>
    </source>
</evidence>